<dbReference type="InterPro" id="IPR003749">
    <property type="entry name" value="ThiS/MoaD-like"/>
</dbReference>
<dbReference type="RefSeq" id="WP_371570425.1">
    <property type="nucleotide sequence ID" value="NZ_JASMRN010000008.1"/>
</dbReference>
<dbReference type="EMBL" id="JASMRN010000008">
    <property type="protein sequence ID" value="MEZ7515787.1"/>
    <property type="molecule type" value="Genomic_DNA"/>
</dbReference>
<comment type="caution">
    <text evidence="1">The sequence shown here is derived from an EMBL/GenBank/DDBJ whole genome shotgun (WGS) entry which is preliminary data.</text>
</comment>
<reference evidence="1 2" key="1">
    <citation type="submission" date="2023-05" db="EMBL/GenBank/DDBJ databases">
        <title>Adaptations of aquatic viruses from atmosphere-close ecosystems of the Central Arctic Ocean.</title>
        <authorList>
            <person name="Rahlff J."/>
            <person name="Holmfeldt K."/>
        </authorList>
    </citation>
    <scope>NUCLEOTIDE SEQUENCE [LARGE SCALE GENOMIC DNA]</scope>
    <source>
        <strain evidence="1 2">Arc14</strain>
    </source>
</reference>
<evidence type="ECO:0000313" key="2">
    <source>
        <dbReference type="Proteomes" id="UP001568894"/>
    </source>
</evidence>
<dbReference type="Gene3D" id="3.10.20.30">
    <property type="match status" value="1"/>
</dbReference>
<evidence type="ECO:0000313" key="1">
    <source>
        <dbReference type="EMBL" id="MEZ7515787.1"/>
    </source>
</evidence>
<gene>
    <name evidence="1" type="ORF">QO192_10905</name>
</gene>
<accession>A0ABV4KDZ7</accession>
<dbReference type="Pfam" id="PF02597">
    <property type="entry name" value="ThiS"/>
    <property type="match status" value="1"/>
</dbReference>
<keyword evidence="2" id="KW-1185">Reference proteome</keyword>
<proteinExistence type="predicted"/>
<dbReference type="SUPFAM" id="SSF54285">
    <property type="entry name" value="MoaD/ThiS"/>
    <property type="match status" value="1"/>
</dbReference>
<protein>
    <submittedName>
        <fullName evidence="1">MoaD/ThiS family protein</fullName>
    </submittedName>
</protein>
<sequence>MITVKYFGAIAAQANVAEEMVLFAEQSLVDLIQAVITKHNFDTVSYSVAVNHELIQDVATYDLQSNDVVALLPPFAGG</sequence>
<dbReference type="InterPro" id="IPR016155">
    <property type="entry name" value="Mopterin_synth/thiamin_S_b"/>
</dbReference>
<organism evidence="1 2">
    <name type="scientific">Flavobacterium frigidarium</name>
    <dbReference type="NCBI Taxonomy" id="99286"/>
    <lineage>
        <taxon>Bacteria</taxon>
        <taxon>Pseudomonadati</taxon>
        <taxon>Bacteroidota</taxon>
        <taxon>Flavobacteriia</taxon>
        <taxon>Flavobacteriales</taxon>
        <taxon>Flavobacteriaceae</taxon>
        <taxon>Flavobacterium</taxon>
    </lineage>
</organism>
<name>A0ABV4KDZ7_9FLAO</name>
<dbReference type="InterPro" id="IPR012675">
    <property type="entry name" value="Beta-grasp_dom_sf"/>
</dbReference>
<dbReference type="Proteomes" id="UP001568894">
    <property type="component" value="Unassembled WGS sequence"/>
</dbReference>